<gene>
    <name evidence="2" type="ORF">AKJ55_01145</name>
</gene>
<dbReference type="InterPro" id="IPR016193">
    <property type="entry name" value="Cytidine_deaminase-like"/>
</dbReference>
<keyword evidence="3" id="KW-1185">Reference proteome</keyword>
<dbReference type="Pfam" id="PF00383">
    <property type="entry name" value="dCMP_cyt_deam_1"/>
    <property type="match status" value="1"/>
</dbReference>
<organism evidence="2 3">
    <name type="scientific">candidate division MSBL1 archaeon SCGC-AAA382M17</name>
    <dbReference type="NCBI Taxonomy" id="1698284"/>
    <lineage>
        <taxon>Archaea</taxon>
        <taxon>Methanobacteriati</taxon>
        <taxon>Methanobacteriota</taxon>
        <taxon>candidate division MSBL1</taxon>
    </lineage>
</organism>
<name>A0ABR5TK80_9EURY</name>
<evidence type="ECO:0000259" key="1">
    <source>
        <dbReference type="PROSITE" id="PS51747"/>
    </source>
</evidence>
<dbReference type="PANTHER" id="PTHR11079">
    <property type="entry name" value="CYTOSINE DEAMINASE FAMILY MEMBER"/>
    <property type="match status" value="1"/>
</dbReference>
<protein>
    <submittedName>
        <fullName evidence="2">Cytosine deaminase</fullName>
    </submittedName>
</protein>
<feature type="domain" description="CMP/dCMP-type deaminase" evidence="1">
    <location>
        <begin position="1"/>
        <end position="114"/>
    </location>
</feature>
<sequence>MDKFMKEAIKEAKKGRDEGGLPIGAVLVKNGKIIGRGHNKRVQEDDPVLHAEIDCFRNAGRLGSFKGTVLYSTLQPCYMCSGAAVQFGVKKVVVGESENYTGTEDFLESRGIQVVDLDLEECKRMMGDFVDSNPELWKEDTGDI</sequence>
<dbReference type="PROSITE" id="PS51747">
    <property type="entry name" value="CYT_DCMP_DEAMINASES_2"/>
    <property type="match status" value="1"/>
</dbReference>
<dbReference type="Gene3D" id="3.40.140.10">
    <property type="entry name" value="Cytidine Deaminase, domain 2"/>
    <property type="match status" value="1"/>
</dbReference>
<evidence type="ECO:0000313" key="3">
    <source>
        <dbReference type="Proteomes" id="UP000070633"/>
    </source>
</evidence>
<accession>A0ABR5TK80</accession>
<dbReference type="Proteomes" id="UP000070633">
    <property type="component" value="Unassembled WGS sequence"/>
</dbReference>
<proteinExistence type="predicted"/>
<dbReference type="EMBL" id="LHYI01000021">
    <property type="protein sequence ID" value="KXB08366.1"/>
    <property type="molecule type" value="Genomic_DNA"/>
</dbReference>
<dbReference type="CDD" id="cd01285">
    <property type="entry name" value="nucleoside_deaminase"/>
    <property type="match status" value="1"/>
</dbReference>
<comment type="caution">
    <text evidence="2">The sequence shown here is derived from an EMBL/GenBank/DDBJ whole genome shotgun (WGS) entry which is preliminary data.</text>
</comment>
<reference evidence="2 3" key="1">
    <citation type="journal article" date="2016" name="Sci. Rep.">
        <title>Metabolic traits of an uncultured archaeal lineage -MSBL1- from brine pools of the Red Sea.</title>
        <authorList>
            <person name="Mwirichia R."/>
            <person name="Alam I."/>
            <person name="Rashid M."/>
            <person name="Vinu M."/>
            <person name="Ba-Alawi W."/>
            <person name="Anthony Kamau A."/>
            <person name="Kamanda Ngugi D."/>
            <person name="Goker M."/>
            <person name="Klenk H.P."/>
            <person name="Bajic V."/>
            <person name="Stingl U."/>
        </authorList>
    </citation>
    <scope>NUCLEOTIDE SEQUENCE [LARGE SCALE GENOMIC DNA]</scope>
    <source>
        <strain evidence="2">SCGC-AAA382M17</strain>
    </source>
</reference>
<evidence type="ECO:0000313" key="2">
    <source>
        <dbReference type="EMBL" id="KXB08366.1"/>
    </source>
</evidence>
<dbReference type="SUPFAM" id="SSF53927">
    <property type="entry name" value="Cytidine deaminase-like"/>
    <property type="match status" value="1"/>
</dbReference>
<dbReference type="InterPro" id="IPR002125">
    <property type="entry name" value="CMP_dCMP_dom"/>
</dbReference>
<dbReference type="PANTHER" id="PTHR11079:SF190">
    <property type="entry name" value="CYTOSINE DEAMINASE"/>
    <property type="match status" value="1"/>
</dbReference>